<feature type="non-terminal residue" evidence="4">
    <location>
        <position position="1"/>
    </location>
</feature>
<evidence type="ECO:0000256" key="1">
    <source>
        <dbReference type="SAM" id="MobiDB-lite"/>
    </source>
</evidence>
<dbReference type="InterPro" id="IPR002913">
    <property type="entry name" value="START_lipid-bd_dom"/>
</dbReference>
<feature type="compositionally biased region" description="Low complexity" evidence="1">
    <location>
        <begin position="332"/>
        <end position="341"/>
    </location>
</feature>
<organism evidence="4 5">
    <name type="scientific">Tetraparma gracilis</name>
    <dbReference type="NCBI Taxonomy" id="2962635"/>
    <lineage>
        <taxon>Eukaryota</taxon>
        <taxon>Sar</taxon>
        <taxon>Stramenopiles</taxon>
        <taxon>Ochrophyta</taxon>
        <taxon>Bolidophyceae</taxon>
        <taxon>Parmales</taxon>
        <taxon>Triparmaceae</taxon>
        <taxon>Tetraparma</taxon>
    </lineage>
</organism>
<feature type="domain" description="START" evidence="3">
    <location>
        <begin position="146"/>
        <end position="289"/>
    </location>
</feature>
<feature type="transmembrane region" description="Helical" evidence="2">
    <location>
        <begin position="20"/>
        <end position="41"/>
    </location>
</feature>
<dbReference type="SUPFAM" id="SSF55961">
    <property type="entry name" value="Bet v1-like"/>
    <property type="match status" value="1"/>
</dbReference>
<evidence type="ECO:0000256" key="2">
    <source>
        <dbReference type="SAM" id="Phobius"/>
    </source>
</evidence>
<keyword evidence="2" id="KW-0812">Transmembrane</keyword>
<dbReference type="Gene3D" id="3.30.530.20">
    <property type="match status" value="1"/>
</dbReference>
<keyword evidence="5" id="KW-1185">Reference proteome</keyword>
<sequence>VIFDMSYITIQLFYVSGVKVGMSNINFIAIAIPFWLAIEMLHDSYLRTSRKKIGQFLHKRAAEVRAKVAKSAGTYDEDIVMATVDAMTRSGESSDRVAVHASRKLRDLTGATMMPELFVQNSSESNLNIGLVKFIIPVATPQQVLWENYREESMEAQLEEDWPVLVKELEKLSSSHRIVRAYPNPNRHKGTFSLISARDAVMHDCWKELDVGTFAVAGRSTLHPDAPPQIGFVRAEIKLQGQLYKPLVDPATGACVGTSVVHIECVDPGGFIPTRVMNAFLADSLQEHVLYNHTKFVAGVDPASPPDWPTLGSSTRTSVFTDSLNTERRAEAATTSPTASPGRRTKNALTMSPAQAAAKASEIKKKFQSRLDVEVGETGRLRTLAMQAMRLAGLVGLLFGVFVLHNVTVGVKSQEAECNARFGECVWDAIPTKLYFKENFFGGVCGFGVQGHPSQAVIDKGWSLDVSGCASKQTVDVLGDWTPEFAEIVELRTDDNAMEKLPTWVGLEQMPLLRSVSAKNNTLTAFPSNLTRGIINIVDVSDNNIAEMPLDLVEATWSGNLSFAGNPCAVSVDWSGLGMDALPVVMTGGAFDLGDWKETLEELKLGENMFNESIVRELHDLGFRNLTKLDVSNNQLEGASFFTQMEEGDALLPRLVEIDVSGHAGIGEGNLSHIPEQLQVIKCNNCGVQAVSKSLAKHLWHKDMELKGHENVKGLDWFGTTSATGFERLPTWLRTLDHVEAIELSASQIAAFQKEAFPTSLISLDAGITGAKEGGKLVLEPGCFDGLVNFGTK</sequence>
<comment type="caution">
    <text evidence="4">The sequence shown here is derived from an EMBL/GenBank/DDBJ whole genome shotgun (WGS) entry which is preliminary data.</text>
</comment>
<keyword evidence="2" id="KW-0472">Membrane</keyword>
<reference evidence="4 5" key="1">
    <citation type="journal article" date="2023" name="Commun. Biol.">
        <title>Genome analysis of Parmales, the sister group of diatoms, reveals the evolutionary specialization of diatoms from phago-mixotrophs to photoautotrophs.</title>
        <authorList>
            <person name="Ban H."/>
            <person name="Sato S."/>
            <person name="Yoshikawa S."/>
            <person name="Yamada K."/>
            <person name="Nakamura Y."/>
            <person name="Ichinomiya M."/>
            <person name="Sato N."/>
            <person name="Blanc-Mathieu R."/>
            <person name="Endo H."/>
            <person name="Kuwata A."/>
            <person name="Ogata H."/>
        </authorList>
    </citation>
    <scope>NUCLEOTIDE SEQUENCE [LARGE SCALE GENOMIC DNA]</scope>
</reference>
<name>A0ABQ6NBX6_9STRA</name>
<protein>
    <recommendedName>
        <fullName evidence="3">START domain-containing protein</fullName>
    </recommendedName>
</protein>
<gene>
    <name evidence="4" type="ORF">TeGR_g14007</name>
</gene>
<dbReference type="Gene3D" id="3.80.10.10">
    <property type="entry name" value="Ribonuclease Inhibitor"/>
    <property type="match status" value="1"/>
</dbReference>
<keyword evidence="2" id="KW-1133">Transmembrane helix</keyword>
<dbReference type="PROSITE" id="PS50848">
    <property type="entry name" value="START"/>
    <property type="match status" value="1"/>
</dbReference>
<evidence type="ECO:0000313" key="4">
    <source>
        <dbReference type="EMBL" id="GMI55459.1"/>
    </source>
</evidence>
<evidence type="ECO:0000313" key="5">
    <source>
        <dbReference type="Proteomes" id="UP001165060"/>
    </source>
</evidence>
<dbReference type="InterPro" id="IPR023393">
    <property type="entry name" value="START-like_dom_sf"/>
</dbReference>
<dbReference type="Pfam" id="PF01852">
    <property type="entry name" value="START"/>
    <property type="match status" value="1"/>
</dbReference>
<accession>A0ABQ6NBX6</accession>
<dbReference type="Proteomes" id="UP001165060">
    <property type="component" value="Unassembled WGS sequence"/>
</dbReference>
<dbReference type="SUPFAM" id="SSF52058">
    <property type="entry name" value="L domain-like"/>
    <property type="match status" value="1"/>
</dbReference>
<feature type="region of interest" description="Disordered" evidence="1">
    <location>
        <begin position="327"/>
        <end position="346"/>
    </location>
</feature>
<dbReference type="EMBL" id="BRYB01006705">
    <property type="protein sequence ID" value="GMI55459.1"/>
    <property type="molecule type" value="Genomic_DNA"/>
</dbReference>
<evidence type="ECO:0000259" key="3">
    <source>
        <dbReference type="PROSITE" id="PS50848"/>
    </source>
</evidence>
<proteinExistence type="predicted"/>
<dbReference type="InterPro" id="IPR032675">
    <property type="entry name" value="LRR_dom_sf"/>
</dbReference>